<gene>
    <name evidence="1" type="ORF">DVJ83_02450</name>
</gene>
<evidence type="ECO:0000313" key="1">
    <source>
        <dbReference type="EMBL" id="AXG98206.1"/>
    </source>
</evidence>
<proteinExistence type="predicted"/>
<dbReference type="KEGG" id="dwu:DVJ83_02450"/>
<name>A0A345IET4_9DEIO</name>
<dbReference type="AlphaFoldDB" id="A0A345IET4"/>
<dbReference type="RefSeq" id="WP_114671260.1">
    <property type="nucleotide sequence ID" value="NZ_CP031158.1"/>
</dbReference>
<protein>
    <submittedName>
        <fullName evidence="1">Uncharacterized protein</fullName>
    </submittedName>
</protein>
<dbReference type="EMBL" id="CP031158">
    <property type="protein sequence ID" value="AXG98206.1"/>
    <property type="molecule type" value="Genomic_DNA"/>
</dbReference>
<sequence length="99" mass="10886">MVPVERQLVITALGLPQRTLNGNGYLICQTTEGEVVLWLAPDPAPQLRVLRALTLPRRVRLPCLPDRENAGRFWVPESARVVVVDSAECAAPAHHCQPA</sequence>
<reference evidence="1 2" key="1">
    <citation type="submission" date="2018-07" db="EMBL/GenBank/DDBJ databases">
        <title>Complete Genome and Methylome Analysis of Deinococcus wulumuqiensis NEB 479.</title>
        <authorList>
            <person name="Fomenkov A."/>
            <person name="Luyten Y."/>
            <person name="Vincze T."/>
            <person name="Anton B.P."/>
            <person name="Clark T."/>
            <person name="Roberts R.J."/>
            <person name="Morgan R.D."/>
        </authorList>
    </citation>
    <scope>NUCLEOTIDE SEQUENCE [LARGE SCALE GENOMIC DNA]</scope>
    <source>
        <strain evidence="1 2">NEB 479</strain>
    </source>
</reference>
<accession>A0A345IET4</accession>
<organism evidence="1 2">
    <name type="scientific">Deinococcus wulumuqiensis</name>
    <dbReference type="NCBI Taxonomy" id="980427"/>
    <lineage>
        <taxon>Bacteria</taxon>
        <taxon>Thermotogati</taxon>
        <taxon>Deinococcota</taxon>
        <taxon>Deinococci</taxon>
        <taxon>Deinococcales</taxon>
        <taxon>Deinococcaceae</taxon>
        <taxon>Deinococcus</taxon>
    </lineage>
</organism>
<dbReference type="Proteomes" id="UP000253744">
    <property type="component" value="Chromosome"/>
</dbReference>
<evidence type="ECO:0000313" key="2">
    <source>
        <dbReference type="Proteomes" id="UP000253744"/>
    </source>
</evidence>
<dbReference type="STRING" id="1288484.GCA_000348665_00488"/>